<dbReference type="PANTHER" id="PTHR18934:SF83">
    <property type="entry name" value="PRE-MRNA-SPLICING FACTOR ATP-DEPENDENT RNA HELICASE DHX16"/>
    <property type="match status" value="1"/>
</dbReference>
<feature type="domain" description="Helicase ATP-binding" evidence="13">
    <location>
        <begin position="420"/>
        <end position="658"/>
    </location>
</feature>
<dbReference type="Proteomes" id="UP000886885">
    <property type="component" value="Chromosome 15D"/>
</dbReference>
<dbReference type="Pfam" id="PF04408">
    <property type="entry name" value="WHD_HA2"/>
    <property type="match status" value="1"/>
</dbReference>
<evidence type="ECO:0000256" key="3">
    <source>
        <dbReference type="ARBA" id="ARBA00022728"/>
    </source>
</evidence>
<dbReference type="Pfam" id="PF00271">
    <property type="entry name" value="Helicase_C"/>
    <property type="match status" value="1"/>
</dbReference>
<feature type="region of interest" description="Disordered" evidence="12">
    <location>
        <begin position="122"/>
        <end position="217"/>
    </location>
</feature>
<evidence type="ECO:0000259" key="13">
    <source>
        <dbReference type="PROSITE" id="PS51192"/>
    </source>
</evidence>
<evidence type="ECO:0000313" key="16">
    <source>
        <dbReference type="Proteomes" id="UP000886885"/>
    </source>
</evidence>
<sequence length="1193" mass="134966">MLETCPLVVLLLYEKQIFLRVTMGDDNLKTWVSDKLMSLLGYSQATVVQYIIGISKQASSSVDVLSKLEAFGFPSSTETQSFALEIFAKVPRKASGGLNLYQKQEREAAVLARKQKTYQLLDADDDDDDDDGDDGAGGIDNKSLIATTSDRHKKRFRKKIESEEDEGDEAEEERLRDQREREQLERNIRERDAAGTRKLTEPKLKKKEEEEAVRRSNALEKNELDTLRKVSRQEYLKKREQKKLEEIRDDIEDEQYLFDGVKLTEAEYRELRYKKEIYELVKKRSEDVEDTNEYRMPEAYDEEGGVNQEKRFSVALQRYRDGSAGDKMNPFAEQEAWEDHQIQKATLKYGSKNKKQISDDYQFVFEDQIEFIKATVEEGDKFDDELATESLEESNAKSALEKLQEDRKTLPIYPYRDELLKAINDHQVIIIVGETGSGKTTQIPQYLHEAGYTKHGKVGCTQPRRVAAMSVAARVSQEMGVKLGHEVCGICYYSQNSGSVAFPANVPCPKGLGVGGVITLKEPCTAIFQLHLETSEVEKFQPLVGYSIRFEDCTSNKTVLKYMTDGMLLREFLGEPDLAGYSVVMVDEAHERTLSTDILFGLVKASRFFQLYSYNSFNIFMDDIARFRPDLKLLISSATLDAEKFSDYFDSAPIFKIPGRRFPVEIHYTKAPEADYLDAAVVTVLQIHVTQPPGDILIFLTGQEEIETAEEIMRQRTRGLGTKIAELIICPIYANLPTELQAKIFEPTPEGARKVVLATNIAETSLTIDGIKYVIDPGFCKMNSYNPRTGMESLLVTPISKASAMQRAGRSGRTGPGKCFRLYTAYNYLHDLEDNTIPEIQRTNLANVVLTLKSLGIHDLINFDFMDPPPSEALLKALELLFALSALNKLGELTKVGRRMAEFPLDPMLSKMIVASDKYKCSDEIISIAAMLSVGNSIFYRPKDKQVHADNARMNFHTGNVGDHIALLKVYNSWKETNYSTQWCYENYIQVRSMKRARDVRDQLEGLLERVEIELSSSPNDLDAIKKSITSGFFPHSARLQKNGSYKTVKHSQTVHIHPSSGLSQVTELKPDWLVEIAPHYYQMKDVEDRMLSFSLSLCVYLRACVRVLLKGLNIIAVQACNEDTTYKPIPVNGVEENATRAGTSIIAAAGFIRYKEYKGACSWVHKIRGVYGSPRVFCGLGIQDVNTILQTI</sequence>
<evidence type="ECO:0000256" key="4">
    <source>
        <dbReference type="ARBA" id="ARBA00022741"/>
    </source>
</evidence>
<dbReference type="PROSITE" id="PS51192">
    <property type="entry name" value="HELICASE_ATP_BIND_1"/>
    <property type="match status" value="1"/>
</dbReference>
<gene>
    <name evidence="15" type="ORF">POTOM_050021</name>
</gene>
<dbReference type="Pfam" id="PF21010">
    <property type="entry name" value="HA2_C"/>
    <property type="match status" value="1"/>
</dbReference>
<name>A0A8X7Y3G7_POPTO</name>
<evidence type="ECO:0000256" key="5">
    <source>
        <dbReference type="ARBA" id="ARBA00022801"/>
    </source>
</evidence>
<dbReference type="PROSITE" id="PS00690">
    <property type="entry name" value="DEAH_ATP_HELICASE"/>
    <property type="match status" value="1"/>
</dbReference>
<keyword evidence="16" id="KW-1185">Reference proteome</keyword>
<dbReference type="InterPro" id="IPR011709">
    <property type="entry name" value="DEAD-box_helicase_OB_fold"/>
</dbReference>
<evidence type="ECO:0000256" key="8">
    <source>
        <dbReference type="ARBA" id="ARBA00023187"/>
    </source>
</evidence>
<keyword evidence="2" id="KW-0507">mRNA processing</keyword>
<evidence type="ECO:0000256" key="12">
    <source>
        <dbReference type="SAM" id="MobiDB-lite"/>
    </source>
</evidence>
<dbReference type="InterPro" id="IPR007502">
    <property type="entry name" value="Helicase-assoc_dom"/>
</dbReference>
<dbReference type="GO" id="GO:0008380">
    <property type="term" value="P:RNA splicing"/>
    <property type="evidence" value="ECO:0007669"/>
    <property type="project" value="UniProtKB-KW"/>
</dbReference>
<evidence type="ECO:0000256" key="10">
    <source>
        <dbReference type="ARBA" id="ARBA00061257"/>
    </source>
</evidence>
<keyword evidence="6" id="KW-0347">Helicase</keyword>
<evidence type="ECO:0000259" key="14">
    <source>
        <dbReference type="PROSITE" id="PS51194"/>
    </source>
</evidence>
<proteinExistence type="inferred from homology"/>
<dbReference type="PROSITE" id="PS51194">
    <property type="entry name" value="HELICASE_CTER"/>
    <property type="match status" value="1"/>
</dbReference>
<feature type="domain" description="Helicase C-terminal" evidence="14">
    <location>
        <begin position="683"/>
        <end position="856"/>
    </location>
</feature>
<dbReference type="InterPro" id="IPR002464">
    <property type="entry name" value="DNA/RNA_helicase_DEAH_CS"/>
</dbReference>
<keyword evidence="8" id="KW-0508">mRNA splicing</keyword>
<dbReference type="GO" id="GO:0003724">
    <property type="term" value="F:RNA helicase activity"/>
    <property type="evidence" value="ECO:0007669"/>
    <property type="project" value="UniProtKB-EC"/>
</dbReference>
<evidence type="ECO:0000256" key="2">
    <source>
        <dbReference type="ARBA" id="ARBA00022664"/>
    </source>
</evidence>
<keyword evidence="4" id="KW-0547">Nucleotide-binding</keyword>
<dbReference type="EC" id="3.6.4.13" evidence="1"/>
<dbReference type="GO" id="GO:0003723">
    <property type="term" value="F:RNA binding"/>
    <property type="evidence" value="ECO:0007669"/>
    <property type="project" value="TreeGrafter"/>
</dbReference>
<comment type="similarity">
    <text evidence="10">Belongs to the DEAD box helicase family. DEAH subfamily. PRP2 sub-subfamily.</text>
</comment>
<dbReference type="SMART" id="SM00490">
    <property type="entry name" value="HELICc"/>
    <property type="match status" value="1"/>
</dbReference>
<evidence type="ECO:0000256" key="1">
    <source>
        <dbReference type="ARBA" id="ARBA00012552"/>
    </source>
</evidence>
<dbReference type="EMBL" id="JAAWWB010000030">
    <property type="protein sequence ID" value="KAG6745528.1"/>
    <property type="molecule type" value="Genomic_DNA"/>
</dbReference>
<dbReference type="OrthoDB" id="10253254at2759"/>
<reference evidence="15" key="1">
    <citation type="journal article" date="2020" name="bioRxiv">
        <title>Hybrid origin of Populus tomentosa Carr. identified through genome sequencing and phylogenomic analysis.</title>
        <authorList>
            <person name="An X."/>
            <person name="Gao K."/>
            <person name="Chen Z."/>
            <person name="Li J."/>
            <person name="Yang X."/>
            <person name="Yang X."/>
            <person name="Zhou J."/>
            <person name="Guo T."/>
            <person name="Zhao T."/>
            <person name="Huang S."/>
            <person name="Miao D."/>
            <person name="Khan W.U."/>
            <person name="Rao P."/>
            <person name="Ye M."/>
            <person name="Lei B."/>
            <person name="Liao W."/>
            <person name="Wang J."/>
            <person name="Ji L."/>
            <person name="Li Y."/>
            <person name="Guo B."/>
            <person name="Mustafa N.S."/>
            <person name="Li S."/>
            <person name="Yun Q."/>
            <person name="Keller S.R."/>
            <person name="Mao J."/>
            <person name="Zhang R."/>
            <person name="Strauss S.H."/>
        </authorList>
    </citation>
    <scope>NUCLEOTIDE SEQUENCE</scope>
    <source>
        <strain evidence="15">GM15</strain>
        <tissue evidence="15">Leaf</tissue>
    </source>
</reference>
<evidence type="ECO:0000256" key="11">
    <source>
        <dbReference type="ARBA" id="ARBA00077342"/>
    </source>
</evidence>
<dbReference type="InterPro" id="IPR001650">
    <property type="entry name" value="Helicase_C-like"/>
</dbReference>
<evidence type="ECO:0000256" key="6">
    <source>
        <dbReference type="ARBA" id="ARBA00022806"/>
    </source>
</evidence>
<keyword evidence="3" id="KW-0747">Spliceosome</keyword>
<accession>A0A8X7Y3G7</accession>
<dbReference type="GO" id="GO:0016787">
    <property type="term" value="F:hydrolase activity"/>
    <property type="evidence" value="ECO:0007669"/>
    <property type="project" value="UniProtKB-KW"/>
</dbReference>
<feature type="compositionally biased region" description="Basic and acidic residues" evidence="12">
    <location>
        <begin position="173"/>
        <end position="217"/>
    </location>
</feature>
<dbReference type="SMART" id="SM00847">
    <property type="entry name" value="HA2"/>
    <property type="match status" value="1"/>
</dbReference>
<keyword evidence="5" id="KW-0378">Hydrolase</keyword>
<feature type="compositionally biased region" description="Acidic residues" evidence="12">
    <location>
        <begin position="122"/>
        <end position="134"/>
    </location>
</feature>
<dbReference type="GO" id="GO:0071013">
    <property type="term" value="C:catalytic step 2 spliceosome"/>
    <property type="evidence" value="ECO:0007669"/>
    <property type="project" value="TreeGrafter"/>
</dbReference>
<comment type="catalytic activity">
    <reaction evidence="9">
        <text>ATP + H2O = ADP + phosphate + H(+)</text>
        <dbReference type="Rhea" id="RHEA:13065"/>
        <dbReference type="ChEBI" id="CHEBI:15377"/>
        <dbReference type="ChEBI" id="CHEBI:15378"/>
        <dbReference type="ChEBI" id="CHEBI:30616"/>
        <dbReference type="ChEBI" id="CHEBI:43474"/>
        <dbReference type="ChEBI" id="CHEBI:456216"/>
        <dbReference type="EC" id="3.6.4.13"/>
    </reaction>
</comment>
<dbReference type="Pfam" id="PF07717">
    <property type="entry name" value="OB_NTP_bind"/>
    <property type="match status" value="1"/>
</dbReference>
<evidence type="ECO:0000256" key="9">
    <source>
        <dbReference type="ARBA" id="ARBA00047984"/>
    </source>
</evidence>
<dbReference type="SMART" id="SM00487">
    <property type="entry name" value="DEXDc"/>
    <property type="match status" value="1"/>
</dbReference>
<dbReference type="GO" id="GO:0005524">
    <property type="term" value="F:ATP binding"/>
    <property type="evidence" value="ECO:0007669"/>
    <property type="project" value="UniProtKB-KW"/>
</dbReference>
<organism evidence="15 16">
    <name type="scientific">Populus tomentosa</name>
    <name type="common">Chinese white poplar</name>
    <dbReference type="NCBI Taxonomy" id="118781"/>
    <lineage>
        <taxon>Eukaryota</taxon>
        <taxon>Viridiplantae</taxon>
        <taxon>Streptophyta</taxon>
        <taxon>Embryophyta</taxon>
        <taxon>Tracheophyta</taxon>
        <taxon>Spermatophyta</taxon>
        <taxon>Magnoliopsida</taxon>
        <taxon>eudicotyledons</taxon>
        <taxon>Gunneridae</taxon>
        <taxon>Pentapetalae</taxon>
        <taxon>rosids</taxon>
        <taxon>fabids</taxon>
        <taxon>Malpighiales</taxon>
        <taxon>Salicaceae</taxon>
        <taxon>Saliceae</taxon>
        <taxon>Populus</taxon>
    </lineage>
</organism>
<evidence type="ECO:0000313" key="15">
    <source>
        <dbReference type="EMBL" id="KAG6745528.1"/>
    </source>
</evidence>
<comment type="caution">
    <text evidence="15">The sequence shown here is derived from an EMBL/GenBank/DDBJ whole genome shotgun (WGS) entry which is preliminary data.</text>
</comment>
<feature type="compositionally biased region" description="Acidic residues" evidence="12">
    <location>
        <begin position="162"/>
        <end position="172"/>
    </location>
</feature>
<evidence type="ECO:0000256" key="7">
    <source>
        <dbReference type="ARBA" id="ARBA00022840"/>
    </source>
</evidence>
<dbReference type="FunFam" id="3.40.50.300:FF:000007">
    <property type="entry name" value="Pre-mRNA-splicing factor ATP-dependent RNA helicase"/>
    <property type="match status" value="1"/>
</dbReference>
<dbReference type="InterPro" id="IPR048333">
    <property type="entry name" value="HA2_WH"/>
</dbReference>
<protein>
    <recommendedName>
        <fullName evidence="1">RNA helicase</fullName>
        <ecNumber evidence="1">3.6.4.13</ecNumber>
    </recommendedName>
    <alternativeName>
        <fullName evidence="11">DEAH RNA helicase homolog PRP2</fullName>
    </alternativeName>
</protein>
<dbReference type="GO" id="GO:0006397">
    <property type="term" value="P:mRNA processing"/>
    <property type="evidence" value="ECO:0007669"/>
    <property type="project" value="UniProtKB-KW"/>
</dbReference>
<dbReference type="InterPro" id="IPR014001">
    <property type="entry name" value="Helicase_ATP-bd"/>
</dbReference>
<dbReference type="AlphaFoldDB" id="A0A8X7Y3G7"/>
<dbReference type="PANTHER" id="PTHR18934">
    <property type="entry name" value="ATP-DEPENDENT RNA HELICASE"/>
    <property type="match status" value="1"/>
</dbReference>
<dbReference type="FunFam" id="1.20.120.1080:FF:000001">
    <property type="entry name" value="Pre-mRNA-splicing factor ATP-dependent RNA helicase"/>
    <property type="match status" value="1"/>
</dbReference>
<dbReference type="CDD" id="cd18791">
    <property type="entry name" value="SF2_C_RHA"/>
    <property type="match status" value="1"/>
</dbReference>
<keyword evidence="7" id="KW-0067">ATP-binding</keyword>